<feature type="region of interest" description="Disordered" evidence="1">
    <location>
        <begin position="363"/>
        <end position="470"/>
    </location>
</feature>
<dbReference type="VEuPathDB" id="FungiDB:P170DRAFT_368169"/>
<feature type="compositionally biased region" description="Polar residues" evidence="1">
    <location>
        <begin position="460"/>
        <end position="470"/>
    </location>
</feature>
<gene>
    <name evidence="2" type="ORF">P170DRAFT_368169</name>
</gene>
<dbReference type="OrthoDB" id="2156052at2759"/>
<evidence type="ECO:0000313" key="3">
    <source>
        <dbReference type="Proteomes" id="UP000234275"/>
    </source>
</evidence>
<reference evidence="2 3" key="1">
    <citation type="submission" date="2016-12" db="EMBL/GenBank/DDBJ databases">
        <title>The genomes of Aspergillus section Nigri reveals drivers in fungal speciation.</title>
        <authorList>
            <consortium name="DOE Joint Genome Institute"/>
            <person name="Vesth T.C."/>
            <person name="Nybo J."/>
            <person name="Theobald S."/>
            <person name="Brandl J."/>
            <person name="Frisvad J.C."/>
            <person name="Nielsen K.F."/>
            <person name="Lyhne E.K."/>
            <person name="Kogle M.E."/>
            <person name="Kuo A."/>
            <person name="Riley R."/>
            <person name="Clum A."/>
            <person name="Nolan M."/>
            <person name="Lipzen A."/>
            <person name="Salamov A."/>
            <person name="Henrissat B."/>
            <person name="Wiebenga A."/>
            <person name="De Vries R.P."/>
            <person name="Grigoriev I.V."/>
            <person name="Mortensen U.H."/>
            <person name="Andersen M.R."/>
            <person name="Baker S.E."/>
        </authorList>
    </citation>
    <scope>NUCLEOTIDE SEQUENCE [LARGE SCALE GENOMIC DNA]</scope>
    <source>
        <strain evidence="2 3">IBT 23096</strain>
    </source>
</reference>
<proteinExistence type="predicted"/>
<evidence type="ECO:0000256" key="1">
    <source>
        <dbReference type="SAM" id="MobiDB-lite"/>
    </source>
</evidence>
<sequence length="703" mass="79578">MLDHRNQQLDLIAQLEEKCSQLQESVRKTTFLELIRHCHEALSQSLKVACPALCAKGNIQGPKGRFCPERFEHWTGCTDAQSQIYRSVCEFLAPSESSDKRLFKSIHNIREHEEEAAMSPISSEKGLENYMKSTVVLHVTRIMEELYKIPAARERFGLKGTGIQFTDHLNPLGTEYVAQNRQESGSVSQQMAGRRPDTFCVHYTDEKPGLLTTVDYKPPYKLSMETLRIGLRPVAFIDEIINSSPTSTEGKATRLAGSAIVQEYHAMIELGLEYGYVSTGLGLVLLRIPYDNPETLYYHLCEPNADADLDNLDWPQEPVTMIARILCLCLMSFNSPIRSQEWRAKTKETLAKWNTSFDYEHEVQNKDSASEHRRGSDVIAPPTRKNRRGAPRRSPPHTKSRTRKLKDSGFRCAEPDDFNFREDESGPDADPSTGQKRRRGPSTSIEFSSSGQQAKRRRTSQNNQSGRQAQRTVQFCTQKCLLGLKKRRKLDEKCPNVTLHRQHGSSKWHPTSSTGLVKLLKHQLNECIDRAIPLGECGASGAPFQLTCERFGYTVVGKGTSCWLWPEVSEEAEVYQVLSPAQGSVVPVFLGKIDLDKTYFLHGAGKIRHMILMAWGGKTIDRVDVHPRIRRKSTKRAVAEIDALGVKHEDIRDANVLWNTELDRAMVIDFHICQLKAQVVKKKKKTRKVAGTRPCNYHSTDIM</sequence>
<comment type="caution">
    <text evidence="2">The sequence shown here is derived from an EMBL/GenBank/DDBJ whole genome shotgun (WGS) entry which is preliminary data.</text>
</comment>
<protein>
    <recommendedName>
        <fullName evidence="4">Protein kinase domain-containing protein</fullName>
    </recommendedName>
</protein>
<accession>A0A2I2FU55</accession>
<dbReference type="RefSeq" id="XP_024699477.1">
    <property type="nucleotide sequence ID" value="XM_024844841.1"/>
</dbReference>
<keyword evidence="3" id="KW-1185">Reference proteome</keyword>
<feature type="compositionally biased region" description="Basic residues" evidence="1">
    <location>
        <begin position="384"/>
        <end position="404"/>
    </location>
</feature>
<feature type="compositionally biased region" description="Basic and acidic residues" evidence="1">
    <location>
        <begin position="363"/>
        <end position="376"/>
    </location>
</feature>
<dbReference type="EMBL" id="MSFO01000009">
    <property type="protein sequence ID" value="PLB44175.1"/>
    <property type="molecule type" value="Genomic_DNA"/>
</dbReference>
<dbReference type="STRING" id="1392250.A0A2I2FU55"/>
<organism evidence="2 3">
    <name type="scientific">Aspergillus steynii IBT 23096</name>
    <dbReference type="NCBI Taxonomy" id="1392250"/>
    <lineage>
        <taxon>Eukaryota</taxon>
        <taxon>Fungi</taxon>
        <taxon>Dikarya</taxon>
        <taxon>Ascomycota</taxon>
        <taxon>Pezizomycotina</taxon>
        <taxon>Eurotiomycetes</taxon>
        <taxon>Eurotiomycetidae</taxon>
        <taxon>Eurotiales</taxon>
        <taxon>Aspergillaceae</taxon>
        <taxon>Aspergillus</taxon>
        <taxon>Aspergillus subgen. Circumdati</taxon>
    </lineage>
</organism>
<evidence type="ECO:0000313" key="2">
    <source>
        <dbReference type="EMBL" id="PLB44175.1"/>
    </source>
</evidence>
<evidence type="ECO:0008006" key="4">
    <source>
        <dbReference type="Google" id="ProtNLM"/>
    </source>
</evidence>
<name>A0A2I2FU55_9EURO</name>
<dbReference type="Proteomes" id="UP000234275">
    <property type="component" value="Unassembled WGS sequence"/>
</dbReference>
<feature type="compositionally biased region" description="Polar residues" evidence="1">
    <location>
        <begin position="441"/>
        <end position="453"/>
    </location>
</feature>
<dbReference type="GeneID" id="36552541"/>
<dbReference type="AlphaFoldDB" id="A0A2I2FU55"/>